<evidence type="ECO:0000313" key="1">
    <source>
        <dbReference type="EMBL" id="GEB53320.1"/>
    </source>
</evidence>
<sequence length="245" mass="28107">MSWEYLIRREHQLPVTPEQLWQAVATDAGNRGWLYPMEIEPRVGGRVSRGPATVLHWEPPAHFACRHTDEETGFSNTLSYRIEPGPDTGSTLRFSIHWQHPGAADDNWNLRADAATRHSDFYHHSLAEYLRHFAPRPAHYIRAYRPGPDPDPDAFPRLLDRLGVPADATAGDRVALRPDGLPALDAVLDHRSPDFLGLRTEDGLYRFFNGHSWNWPTWLGHHLFDESTDPDEAVHRWTEWLTKTS</sequence>
<dbReference type="AlphaFoldDB" id="A0A4Y3RC40"/>
<dbReference type="OrthoDB" id="8417725at2"/>
<dbReference type="RefSeq" id="WP_086814491.1">
    <property type="nucleotide sequence ID" value="NZ_BJMM01000048.1"/>
</dbReference>
<proteinExistence type="predicted"/>
<dbReference type="EMBL" id="BJMM01000048">
    <property type="protein sequence ID" value="GEB53320.1"/>
    <property type="molecule type" value="Genomic_DNA"/>
</dbReference>
<keyword evidence="2" id="KW-1185">Reference proteome</keyword>
<dbReference type="Proteomes" id="UP000319210">
    <property type="component" value="Unassembled WGS sequence"/>
</dbReference>
<organism evidence="1 2">
    <name type="scientific">Streptomyces cacaoi</name>
    <dbReference type="NCBI Taxonomy" id="1898"/>
    <lineage>
        <taxon>Bacteria</taxon>
        <taxon>Bacillati</taxon>
        <taxon>Actinomycetota</taxon>
        <taxon>Actinomycetes</taxon>
        <taxon>Kitasatosporales</taxon>
        <taxon>Streptomycetaceae</taxon>
        <taxon>Streptomyces</taxon>
    </lineage>
</organism>
<evidence type="ECO:0000313" key="2">
    <source>
        <dbReference type="Proteomes" id="UP000319210"/>
    </source>
</evidence>
<gene>
    <name evidence="1" type="ORF">SCA03_58710</name>
</gene>
<comment type="caution">
    <text evidence="1">The sequence shown here is derived from an EMBL/GenBank/DDBJ whole genome shotgun (WGS) entry which is preliminary data.</text>
</comment>
<name>A0A4Y3RC40_STRCI</name>
<evidence type="ECO:0008006" key="3">
    <source>
        <dbReference type="Google" id="ProtNLM"/>
    </source>
</evidence>
<dbReference type="SUPFAM" id="SSF55961">
    <property type="entry name" value="Bet v1-like"/>
    <property type="match status" value="1"/>
</dbReference>
<dbReference type="InterPro" id="IPR023393">
    <property type="entry name" value="START-like_dom_sf"/>
</dbReference>
<reference evidence="1 2" key="1">
    <citation type="submission" date="2019-06" db="EMBL/GenBank/DDBJ databases">
        <title>Whole genome shotgun sequence of Streptomyces cacaoi subsp. cacaoi NBRC 12748.</title>
        <authorList>
            <person name="Hosoyama A."/>
            <person name="Uohara A."/>
            <person name="Ohji S."/>
            <person name="Ichikawa N."/>
        </authorList>
    </citation>
    <scope>NUCLEOTIDE SEQUENCE [LARGE SCALE GENOMIC DNA]</scope>
    <source>
        <strain evidence="1 2">NBRC 12748</strain>
    </source>
</reference>
<dbReference type="Gene3D" id="3.30.530.20">
    <property type="match status" value="1"/>
</dbReference>
<protein>
    <recommendedName>
        <fullName evidence="3">SRPBCC domain-containing protein</fullName>
    </recommendedName>
</protein>
<accession>A0A4Y3RC40</accession>